<keyword evidence="4" id="KW-0121">Carboxypeptidase</keyword>
<dbReference type="SMART" id="SM00631">
    <property type="entry name" value="Zn_pept"/>
    <property type="match status" value="1"/>
</dbReference>
<evidence type="ECO:0000256" key="6">
    <source>
        <dbReference type="ARBA" id="ARBA00022723"/>
    </source>
</evidence>
<evidence type="ECO:0000256" key="4">
    <source>
        <dbReference type="ARBA" id="ARBA00022645"/>
    </source>
</evidence>
<comment type="function">
    <text evidence="2">Extracellular metalloprotease that contributes to pathogenicity.</text>
</comment>
<evidence type="ECO:0000313" key="16">
    <source>
        <dbReference type="EMBL" id="KAG0328396.1"/>
    </source>
</evidence>
<keyword evidence="17" id="KW-1185">Reference proteome</keyword>
<dbReference type="GO" id="GO:0005615">
    <property type="term" value="C:extracellular space"/>
    <property type="evidence" value="ECO:0007669"/>
    <property type="project" value="TreeGrafter"/>
</dbReference>
<dbReference type="PROSITE" id="PS52035">
    <property type="entry name" value="PEPTIDASE_M14"/>
    <property type="match status" value="1"/>
</dbReference>
<keyword evidence="12" id="KW-0865">Zymogen</keyword>
<keyword evidence="10" id="KW-0843">Virulence</keyword>
<evidence type="ECO:0000256" key="1">
    <source>
        <dbReference type="ARBA" id="ARBA00001947"/>
    </source>
</evidence>
<evidence type="ECO:0000259" key="15">
    <source>
        <dbReference type="PROSITE" id="PS52035"/>
    </source>
</evidence>
<dbReference type="InterPro" id="IPR003146">
    <property type="entry name" value="M14A_act_pep"/>
</dbReference>
<protein>
    <recommendedName>
        <fullName evidence="15">Peptidase M14 domain-containing protein</fullName>
    </recommendedName>
</protein>
<evidence type="ECO:0000256" key="8">
    <source>
        <dbReference type="ARBA" id="ARBA00022801"/>
    </source>
</evidence>
<dbReference type="EMBL" id="JAAAIP010000035">
    <property type="protein sequence ID" value="KAG0328396.1"/>
    <property type="molecule type" value="Genomic_DNA"/>
</dbReference>
<dbReference type="Proteomes" id="UP000738325">
    <property type="component" value="Unassembled WGS sequence"/>
</dbReference>
<dbReference type="PANTHER" id="PTHR11705:SF143">
    <property type="entry name" value="SLL0236 PROTEIN"/>
    <property type="match status" value="1"/>
</dbReference>
<evidence type="ECO:0000256" key="2">
    <source>
        <dbReference type="ARBA" id="ARBA00003091"/>
    </source>
</evidence>
<organism evidence="16 17">
    <name type="scientific">Dissophora globulifera</name>
    <dbReference type="NCBI Taxonomy" id="979702"/>
    <lineage>
        <taxon>Eukaryota</taxon>
        <taxon>Fungi</taxon>
        <taxon>Fungi incertae sedis</taxon>
        <taxon>Mucoromycota</taxon>
        <taxon>Mortierellomycotina</taxon>
        <taxon>Mortierellomycetes</taxon>
        <taxon>Mortierellales</taxon>
        <taxon>Mortierellaceae</taxon>
        <taxon>Dissophora</taxon>
    </lineage>
</organism>
<keyword evidence="7" id="KW-0732">Signal</keyword>
<feature type="domain" description="Peptidase M14" evidence="15">
    <location>
        <begin position="149"/>
        <end position="383"/>
    </location>
</feature>
<proteinExistence type="inferred from homology"/>
<evidence type="ECO:0000256" key="3">
    <source>
        <dbReference type="ARBA" id="ARBA00005988"/>
    </source>
</evidence>
<dbReference type="SUPFAM" id="SSF53187">
    <property type="entry name" value="Zn-dependent exopeptidases"/>
    <property type="match status" value="1"/>
</dbReference>
<comment type="caution">
    <text evidence="16">The sequence shown here is derived from an EMBL/GenBank/DDBJ whole genome shotgun (WGS) entry which is preliminary data.</text>
</comment>
<keyword evidence="11" id="KW-0482">Metalloprotease</keyword>
<evidence type="ECO:0000256" key="14">
    <source>
        <dbReference type="PROSITE-ProRule" id="PRU01379"/>
    </source>
</evidence>
<sequence length="386" mass="43560">MPPATVVKYDHHRVLRIQIDTKDQLDLLRMHERRLNLDYFSHHKVLGGHIDVRIAPEHFKDFEDLHLNYQVRIENLQTVLDVEAKENALFQQKWEASRKNDEILDGKVPGNHLVENKDRVNAFASTASWFAGYHTYVDHQTWLATQIKMHPKIAKISGAVVEYLIDQLLKGTDSRVAGYLAKYTFHIIPIMNPDGFVVTQTSNRMHRKNAQSNGECLGTDTNRNWDCHWNEGGSSNDPCADDYHGPSAFSSPEAANIANYLKSLPNVVSYIDFHSYSQMWMTPYGYIDTPPRSYDSYLKPLADGAVDALQNVNGVSFTSGDIYNTIYPATGSSVDYAYTIGVGAPFAVELRDTGKHGFSLPASQIIPSGRETWAAFTYILDNLDIQ</sequence>
<evidence type="ECO:0000256" key="11">
    <source>
        <dbReference type="ARBA" id="ARBA00023049"/>
    </source>
</evidence>
<dbReference type="GO" id="GO:0008270">
    <property type="term" value="F:zinc ion binding"/>
    <property type="evidence" value="ECO:0007669"/>
    <property type="project" value="InterPro"/>
</dbReference>
<dbReference type="SUPFAM" id="SSF54897">
    <property type="entry name" value="Protease propeptides/inhibitors"/>
    <property type="match status" value="1"/>
</dbReference>
<dbReference type="OrthoDB" id="3626597at2759"/>
<gene>
    <name evidence="16" type="ORF">BGZ99_005411</name>
</gene>
<dbReference type="Pfam" id="PF02244">
    <property type="entry name" value="Propep_M14"/>
    <property type="match status" value="1"/>
</dbReference>
<keyword evidence="8" id="KW-0378">Hydrolase</keyword>
<name>A0A9P6RX60_9FUNG</name>
<keyword evidence="13" id="KW-1015">Disulfide bond</keyword>
<feature type="active site" description="Proton donor/acceptor" evidence="14">
    <location>
        <position position="349"/>
    </location>
</feature>
<dbReference type="InterPro" id="IPR036990">
    <property type="entry name" value="M14A-like_propep"/>
</dbReference>
<accession>A0A9P6RX60</accession>
<dbReference type="Gene3D" id="3.40.630.10">
    <property type="entry name" value="Zn peptidases"/>
    <property type="match status" value="1"/>
</dbReference>
<dbReference type="FunFam" id="3.40.630.10:FF:000084">
    <property type="entry name" value="Carboxypeptidase B2"/>
    <property type="match status" value="1"/>
</dbReference>
<evidence type="ECO:0000256" key="12">
    <source>
        <dbReference type="ARBA" id="ARBA00023145"/>
    </source>
</evidence>
<keyword evidence="5" id="KW-0645">Protease</keyword>
<keyword evidence="9" id="KW-0862">Zinc</keyword>
<dbReference type="PANTHER" id="PTHR11705">
    <property type="entry name" value="PROTEASE FAMILY M14 CARBOXYPEPTIDASE A,B"/>
    <property type="match status" value="1"/>
</dbReference>
<evidence type="ECO:0000256" key="7">
    <source>
        <dbReference type="ARBA" id="ARBA00022729"/>
    </source>
</evidence>
<keyword evidence="6" id="KW-0479">Metal-binding</keyword>
<comment type="cofactor">
    <cofactor evidence="1">
        <name>Zn(2+)</name>
        <dbReference type="ChEBI" id="CHEBI:29105"/>
    </cofactor>
</comment>
<dbReference type="InterPro" id="IPR000834">
    <property type="entry name" value="Peptidase_M14"/>
</dbReference>
<evidence type="ECO:0000313" key="17">
    <source>
        <dbReference type="Proteomes" id="UP000738325"/>
    </source>
</evidence>
<evidence type="ECO:0000256" key="10">
    <source>
        <dbReference type="ARBA" id="ARBA00023026"/>
    </source>
</evidence>
<evidence type="ECO:0000256" key="13">
    <source>
        <dbReference type="ARBA" id="ARBA00023157"/>
    </source>
</evidence>
<comment type="similarity">
    <text evidence="3 14">Belongs to the peptidase M14 family.</text>
</comment>
<dbReference type="Pfam" id="PF00246">
    <property type="entry name" value="Peptidase_M14"/>
    <property type="match status" value="1"/>
</dbReference>
<evidence type="ECO:0000256" key="9">
    <source>
        <dbReference type="ARBA" id="ARBA00022833"/>
    </source>
</evidence>
<dbReference type="Gene3D" id="3.30.70.340">
    <property type="entry name" value="Metallocarboxypeptidase-like"/>
    <property type="match status" value="1"/>
</dbReference>
<dbReference type="GO" id="GO:0004181">
    <property type="term" value="F:metallocarboxypeptidase activity"/>
    <property type="evidence" value="ECO:0007669"/>
    <property type="project" value="InterPro"/>
</dbReference>
<dbReference type="AlphaFoldDB" id="A0A9P6RX60"/>
<reference evidence="16" key="1">
    <citation type="journal article" date="2020" name="Fungal Divers.">
        <title>Resolving the Mortierellaceae phylogeny through synthesis of multi-gene phylogenetics and phylogenomics.</title>
        <authorList>
            <person name="Vandepol N."/>
            <person name="Liber J."/>
            <person name="Desiro A."/>
            <person name="Na H."/>
            <person name="Kennedy M."/>
            <person name="Barry K."/>
            <person name="Grigoriev I.V."/>
            <person name="Miller A.N."/>
            <person name="O'Donnell K."/>
            <person name="Stajich J.E."/>
            <person name="Bonito G."/>
        </authorList>
    </citation>
    <scope>NUCLEOTIDE SEQUENCE</scope>
    <source>
        <strain evidence="16">REB-010B</strain>
    </source>
</reference>
<dbReference type="CDD" id="cd03860">
    <property type="entry name" value="M14_CP_A-B_like"/>
    <property type="match status" value="1"/>
</dbReference>
<evidence type="ECO:0000256" key="5">
    <source>
        <dbReference type="ARBA" id="ARBA00022670"/>
    </source>
</evidence>
<dbReference type="GO" id="GO:0006508">
    <property type="term" value="P:proteolysis"/>
    <property type="evidence" value="ECO:0007669"/>
    <property type="project" value="UniProtKB-KW"/>
</dbReference>